<comment type="caution">
    <text evidence="2">The sequence shown here is derived from an EMBL/GenBank/DDBJ whole genome shotgun (WGS) entry which is preliminary data.</text>
</comment>
<dbReference type="RefSeq" id="WP_040095385.1">
    <property type="nucleotide sequence ID" value="NZ_JWJD01000001.1"/>
</dbReference>
<evidence type="ECO:0000313" key="2">
    <source>
        <dbReference type="EMBL" id="KIH77411.1"/>
    </source>
</evidence>
<protein>
    <submittedName>
        <fullName evidence="2">Disulfide oxidoreductase</fullName>
    </submittedName>
</protein>
<name>A0A0C2HK14_9BACT</name>
<dbReference type="PANTHER" id="PTHR39341">
    <property type="entry name" value="BSL7085 PROTEIN"/>
    <property type="match status" value="1"/>
</dbReference>
<dbReference type="EMBL" id="JWJD01000001">
    <property type="protein sequence ID" value="KIH77411.1"/>
    <property type="molecule type" value="Genomic_DNA"/>
</dbReference>
<evidence type="ECO:0000259" key="1">
    <source>
        <dbReference type="Pfam" id="PF08984"/>
    </source>
</evidence>
<dbReference type="Pfam" id="PF08984">
    <property type="entry name" value="DUF1858"/>
    <property type="match status" value="1"/>
</dbReference>
<dbReference type="NCBIfam" id="TIGR03980">
    <property type="entry name" value="prismane_assoc"/>
    <property type="match status" value="1"/>
</dbReference>
<proteinExistence type="predicted"/>
<gene>
    <name evidence="2" type="ORF">GFER_01340</name>
</gene>
<sequence length="65" mass="7459">MITKDMKISDVIRRYPETVAVFEKFGLACMECQIADYEEVEYGAGKHQVNLDDLMTELNRAARNS</sequence>
<accession>A0A0C2HK14</accession>
<evidence type="ECO:0000313" key="3">
    <source>
        <dbReference type="Proteomes" id="UP000035068"/>
    </source>
</evidence>
<dbReference type="AlphaFoldDB" id="A0A0C2HK14"/>
<dbReference type="Proteomes" id="UP000035068">
    <property type="component" value="Unassembled WGS sequence"/>
</dbReference>
<dbReference type="Gene3D" id="1.10.3910.10">
    <property type="entry name" value="SP0561-like"/>
    <property type="match status" value="1"/>
</dbReference>
<dbReference type="InterPro" id="IPR015077">
    <property type="entry name" value="DUF1858"/>
</dbReference>
<dbReference type="InterPro" id="IPR023883">
    <property type="entry name" value="CHP03980_redox-disulphide"/>
</dbReference>
<feature type="domain" description="DUF1858" evidence="1">
    <location>
        <begin position="2"/>
        <end position="55"/>
    </location>
</feature>
<reference evidence="2 3" key="1">
    <citation type="submission" date="2014-12" db="EMBL/GenBank/DDBJ databases">
        <title>Genomes of Geoalkalibacter ferrihydriticus and Geoalkalibacter subterraneus, two haloalkaliphilic metal-reducing members of the Geobacteraceae.</title>
        <authorList>
            <person name="Badalamenti J.P."/>
            <person name="Torres C.I."/>
            <person name="Krajmalnik-Brown R."/>
            <person name="Bond D.R."/>
        </authorList>
    </citation>
    <scope>NUCLEOTIDE SEQUENCE [LARGE SCALE GENOMIC DNA]</scope>
    <source>
        <strain evidence="2 3">DSM 17813</strain>
    </source>
</reference>
<keyword evidence="3" id="KW-1185">Reference proteome</keyword>
<dbReference type="PANTHER" id="PTHR39341:SF1">
    <property type="entry name" value="DUF1858 DOMAIN-CONTAINING PROTEIN"/>
    <property type="match status" value="1"/>
</dbReference>
<dbReference type="SUPFAM" id="SSF140683">
    <property type="entry name" value="SP0561-like"/>
    <property type="match status" value="1"/>
</dbReference>
<organism evidence="2 3">
    <name type="scientific">Geoalkalibacter ferrihydriticus DSM 17813</name>
    <dbReference type="NCBI Taxonomy" id="1121915"/>
    <lineage>
        <taxon>Bacteria</taxon>
        <taxon>Pseudomonadati</taxon>
        <taxon>Thermodesulfobacteriota</taxon>
        <taxon>Desulfuromonadia</taxon>
        <taxon>Desulfuromonadales</taxon>
        <taxon>Geoalkalibacteraceae</taxon>
        <taxon>Geoalkalibacter</taxon>
    </lineage>
</organism>
<dbReference type="InterPro" id="IPR038062">
    <property type="entry name" value="ScdA-like_N_sf"/>
</dbReference>